<evidence type="ECO:0000313" key="2">
    <source>
        <dbReference type="Proteomes" id="UP000298061"/>
    </source>
</evidence>
<dbReference type="AlphaFoldDB" id="A0A4Y9ZHK6"/>
<protein>
    <submittedName>
        <fullName evidence="1">Uncharacterized protein</fullName>
    </submittedName>
</protein>
<reference evidence="1 2" key="1">
    <citation type="submission" date="2019-02" db="EMBL/GenBank/DDBJ databases">
        <title>Genome sequencing of the rare red list fungi Hericium alpestre (H. flagellum).</title>
        <authorList>
            <person name="Buettner E."/>
            <person name="Kellner H."/>
        </authorList>
    </citation>
    <scope>NUCLEOTIDE SEQUENCE [LARGE SCALE GENOMIC DNA]</scope>
    <source>
        <strain evidence="1 2">DSM 108284</strain>
    </source>
</reference>
<organism evidence="1 2">
    <name type="scientific">Hericium alpestre</name>
    <dbReference type="NCBI Taxonomy" id="135208"/>
    <lineage>
        <taxon>Eukaryota</taxon>
        <taxon>Fungi</taxon>
        <taxon>Dikarya</taxon>
        <taxon>Basidiomycota</taxon>
        <taxon>Agaricomycotina</taxon>
        <taxon>Agaricomycetes</taxon>
        <taxon>Russulales</taxon>
        <taxon>Hericiaceae</taxon>
        <taxon>Hericium</taxon>
    </lineage>
</organism>
<comment type="caution">
    <text evidence="1">The sequence shown here is derived from an EMBL/GenBank/DDBJ whole genome shotgun (WGS) entry which is preliminary data.</text>
</comment>
<gene>
    <name evidence="1" type="ORF">EWM64_g9786</name>
</gene>
<accession>A0A4Y9ZHK6</accession>
<dbReference type="EMBL" id="SFCI01002213">
    <property type="protein sequence ID" value="TFY74226.1"/>
    <property type="molecule type" value="Genomic_DNA"/>
</dbReference>
<dbReference type="Proteomes" id="UP000298061">
    <property type="component" value="Unassembled WGS sequence"/>
</dbReference>
<evidence type="ECO:0000313" key="1">
    <source>
        <dbReference type="EMBL" id="TFY74226.1"/>
    </source>
</evidence>
<keyword evidence="2" id="KW-1185">Reference proteome</keyword>
<name>A0A4Y9ZHK6_9AGAM</name>
<proteinExistence type="predicted"/>
<sequence>MIDFGLRIWQHDPWTAHFDHLPHRYAFHVPLVTFRISRAGLEGPIEHLERMLSLLPTPLFPPFLHAHPPALLEPVLPASMPAIHTPLLPPVFPLSIALDSLHRRSPLEQDVSP</sequence>